<dbReference type="FunFam" id="1.10.1580.10:FF:000003">
    <property type="entry name" value="Ribosome biogenesis GTPase A"/>
    <property type="match status" value="1"/>
</dbReference>
<dbReference type="Proteomes" id="UP000005090">
    <property type="component" value="Chromosome"/>
</dbReference>
<keyword evidence="4 8" id="KW-0547">Nucleotide-binding</keyword>
<dbReference type="InterPro" id="IPR019991">
    <property type="entry name" value="GTP-bd_ribosome_bgen"/>
</dbReference>
<dbReference type="Pfam" id="PF01926">
    <property type="entry name" value="MMR_HSR1"/>
    <property type="match status" value="1"/>
</dbReference>
<comment type="subcellular location">
    <subcellularLocation>
        <location evidence="1 8">Cytoplasm</location>
    </subcellularLocation>
</comment>
<dbReference type="GO" id="GO:0003924">
    <property type="term" value="F:GTPase activity"/>
    <property type="evidence" value="ECO:0007669"/>
    <property type="project" value="TreeGrafter"/>
</dbReference>
<dbReference type="Gene3D" id="1.10.1580.10">
    <property type="match status" value="1"/>
</dbReference>
<dbReference type="InterPro" id="IPR027417">
    <property type="entry name" value="P-loop_NTPase"/>
</dbReference>
<keyword evidence="5" id="KW-0378">Hydrolase</keyword>
<dbReference type="AlphaFoldDB" id="H8GGY1"/>
<feature type="binding site" evidence="9">
    <location>
        <position position="168"/>
    </location>
    <ligand>
        <name>GTP</name>
        <dbReference type="ChEBI" id="CHEBI:37565"/>
    </ligand>
</feature>
<sequence>MQIQWYPGHMHKAGKEIKEILPKTDIVIEVLDARIPFSSANPLLASLRGDKPCLKVLSKSDLADPELTAVWQDYLEREQGVKTLALTSREPEKIRKIPALCRNMLAGQMQNDRIVHALIMGIPNVGKSTLINILAGRTVAKTGNEPAVTKTQQRIAIGSNVVLLDTPGMLWPNIENRHSGLRLAATGAIKDTALHHEAVAAFVAGYLNRQYPDYLRERFRLERIPESDEAVLEAISRKRGCLRAGGQMDLDKAAKILLAEFRAGTVGRVTLETPPMMEQELAEVTVIREQKAKKKRLRKLNKLSHE</sequence>
<evidence type="ECO:0000313" key="11">
    <source>
        <dbReference type="EMBL" id="EIC31256.1"/>
    </source>
</evidence>
<evidence type="ECO:0000256" key="4">
    <source>
        <dbReference type="ARBA" id="ARBA00022741"/>
    </source>
</evidence>
<comment type="similarity">
    <text evidence="8">Belongs to the TRAFAC class YlqF/YawG GTPase family. MTG1 subfamily.</text>
</comment>
<keyword evidence="3 8" id="KW-0963">Cytoplasm</keyword>
<dbReference type="NCBIfam" id="TIGR03596">
    <property type="entry name" value="GTPase_YlqF"/>
    <property type="match status" value="1"/>
</dbReference>
<dbReference type="InterPro" id="IPR030378">
    <property type="entry name" value="G_CP_dom"/>
</dbReference>
<organism evidence="11 12">
    <name type="scientific">Methylomicrobium album BG8</name>
    <dbReference type="NCBI Taxonomy" id="686340"/>
    <lineage>
        <taxon>Bacteria</taxon>
        <taxon>Pseudomonadati</taxon>
        <taxon>Pseudomonadota</taxon>
        <taxon>Gammaproteobacteria</taxon>
        <taxon>Methylococcales</taxon>
        <taxon>Methylococcaceae</taxon>
        <taxon>Methylomicrobium</taxon>
    </lineage>
</organism>
<gene>
    <name evidence="11" type="ORF">Metal_3609</name>
</gene>
<dbReference type="PANTHER" id="PTHR45782">
    <property type="entry name" value="MITOCHONDRIAL RIBOSOME-ASSOCIATED GTPASE 1"/>
    <property type="match status" value="1"/>
</dbReference>
<keyword evidence="7 8" id="KW-0342">GTP-binding</keyword>
<evidence type="ECO:0000256" key="7">
    <source>
        <dbReference type="ARBA" id="ARBA00023134"/>
    </source>
</evidence>
<dbReference type="EMBL" id="CM001475">
    <property type="protein sequence ID" value="EIC31256.1"/>
    <property type="molecule type" value="Genomic_DNA"/>
</dbReference>
<evidence type="ECO:0000256" key="8">
    <source>
        <dbReference type="PIRNR" id="PIRNR006230"/>
    </source>
</evidence>
<evidence type="ECO:0000256" key="1">
    <source>
        <dbReference type="ARBA" id="ARBA00004496"/>
    </source>
</evidence>
<feature type="domain" description="CP-type G" evidence="10">
    <location>
        <begin position="11"/>
        <end position="172"/>
    </location>
</feature>
<evidence type="ECO:0000256" key="9">
    <source>
        <dbReference type="PIRSR" id="PIRSR006230-1"/>
    </source>
</evidence>
<accession>H8GGY1</accession>
<dbReference type="eggNOG" id="COG1161">
    <property type="taxonomic scope" value="Bacteria"/>
</dbReference>
<reference evidence="11 12" key="1">
    <citation type="journal article" date="2013" name="Genome Announc.">
        <title>Genome Sequence of the Obligate Gammaproteobacterial Methanotroph Methylomicrobium album Strain BG8.</title>
        <authorList>
            <person name="Kits K.D."/>
            <person name="Kalyuzhnaya M.G."/>
            <person name="Klotz M.G."/>
            <person name="Jetten M.S."/>
            <person name="Op den Camp H.J."/>
            <person name="Vuilleumier S."/>
            <person name="Bringel F."/>
            <person name="Dispirito A.A."/>
            <person name="Murrell J.C."/>
            <person name="Bruce D."/>
            <person name="Cheng J.F."/>
            <person name="Copeland A."/>
            <person name="Goodwin L."/>
            <person name="Hauser L."/>
            <person name="Lajus A."/>
            <person name="Land M.L."/>
            <person name="Lapidus A."/>
            <person name="Lucas S."/>
            <person name="Medigue C."/>
            <person name="Pitluck S."/>
            <person name="Woyke T."/>
            <person name="Zeytun A."/>
            <person name="Stein L.Y."/>
        </authorList>
    </citation>
    <scope>NUCLEOTIDE SEQUENCE [LARGE SCALE GENOMIC DNA]</scope>
    <source>
        <strain evidence="11 12">BG8</strain>
    </source>
</reference>
<keyword evidence="12" id="KW-1185">Reference proteome</keyword>
<evidence type="ECO:0000256" key="2">
    <source>
        <dbReference type="ARBA" id="ARBA00014898"/>
    </source>
</evidence>
<evidence type="ECO:0000259" key="10">
    <source>
        <dbReference type="PROSITE" id="PS51721"/>
    </source>
</evidence>
<dbReference type="PANTHER" id="PTHR45782:SF4">
    <property type="entry name" value="MITOCHONDRIAL RIBOSOME-ASSOCIATED GTPASE 1"/>
    <property type="match status" value="1"/>
</dbReference>
<feature type="binding site" evidence="9">
    <location>
        <begin position="124"/>
        <end position="129"/>
    </location>
    <ligand>
        <name>GTP</name>
        <dbReference type="ChEBI" id="CHEBI:37565"/>
    </ligand>
</feature>
<protein>
    <recommendedName>
        <fullName evidence="2 8">Ribosome biogenesis GTPase A</fullName>
    </recommendedName>
</protein>
<dbReference type="HOGENOM" id="CLU_011106_1_0_6"/>
<dbReference type="CDD" id="cd01856">
    <property type="entry name" value="YlqF"/>
    <property type="match status" value="1"/>
</dbReference>
<comment type="function">
    <text evidence="8">Required for a late step of 50S ribosomal subunit assembly. Has GTPase activity.</text>
</comment>
<dbReference type="RefSeq" id="WP_005374499.1">
    <property type="nucleotide sequence ID" value="NZ_CM001475.1"/>
</dbReference>
<dbReference type="PROSITE" id="PS51721">
    <property type="entry name" value="G_CP"/>
    <property type="match status" value="1"/>
</dbReference>
<dbReference type="GO" id="GO:0005525">
    <property type="term" value="F:GTP binding"/>
    <property type="evidence" value="ECO:0007669"/>
    <property type="project" value="UniProtKB-KW"/>
</dbReference>
<dbReference type="SUPFAM" id="SSF52540">
    <property type="entry name" value="P-loop containing nucleoside triphosphate hydrolases"/>
    <property type="match status" value="1"/>
</dbReference>
<keyword evidence="6" id="KW-0694">RNA-binding</keyword>
<proteinExistence type="inferred from homology"/>
<dbReference type="FunFam" id="3.40.50.300:FF:000590">
    <property type="entry name" value="Ribosome biogenesis GTPase A"/>
    <property type="match status" value="1"/>
</dbReference>
<evidence type="ECO:0000256" key="3">
    <source>
        <dbReference type="ARBA" id="ARBA00022490"/>
    </source>
</evidence>
<dbReference type="InterPro" id="IPR006073">
    <property type="entry name" value="GTP-bd"/>
</dbReference>
<dbReference type="InterPro" id="IPR023179">
    <property type="entry name" value="GTP-bd_ortho_bundle_sf"/>
</dbReference>
<dbReference type="InterPro" id="IPR016478">
    <property type="entry name" value="GTPase_MTG1"/>
</dbReference>
<name>H8GGY1_METAL</name>
<evidence type="ECO:0000313" key="12">
    <source>
        <dbReference type="Proteomes" id="UP000005090"/>
    </source>
</evidence>
<evidence type="ECO:0000256" key="5">
    <source>
        <dbReference type="ARBA" id="ARBA00022801"/>
    </source>
</evidence>
<dbReference type="GO" id="GO:0006412">
    <property type="term" value="P:translation"/>
    <property type="evidence" value="ECO:0007669"/>
    <property type="project" value="TreeGrafter"/>
</dbReference>
<dbReference type="Gene3D" id="3.40.50.300">
    <property type="entry name" value="P-loop containing nucleotide triphosphate hydrolases"/>
    <property type="match status" value="1"/>
</dbReference>
<dbReference type="PIRSF" id="PIRSF006230">
    <property type="entry name" value="MG442"/>
    <property type="match status" value="1"/>
</dbReference>
<dbReference type="GO" id="GO:0003723">
    <property type="term" value="F:RNA binding"/>
    <property type="evidence" value="ECO:0007669"/>
    <property type="project" value="UniProtKB-KW"/>
</dbReference>
<dbReference type="STRING" id="686340.Metal_3609"/>
<evidence type="ECO:0000256" key="6">
    <source>
        <dbReference type="ARBA" id="ARBA00022884"/>
    </source>
</evidence>
<dbReference type="GO" id="GO:0005737">
    <property type="term" value="C:cytoplasm"/>
    <property type="evidence" value="ECO:0007669"/>
    <property type="project" value="UniProtKB-SubCell"/>
</dbReference>